<dbReference type="GeneID" id="300573480"/>
<dbReference type="Proteomes" id="UP001642720">
    <property type="component" value="Unassembled WGS sequence"/>
</dbReference>
<feature type="compositionally biased region" description="Low complexity" evidence="10">
    <location>
        <begin position="48"/>
        <end position="68"/>
    </location>
</feature>
<evidence type="ECO:0000313" key="13">
    <source>
        <dbReference type="EMBL" id="TFB06056.1"/>
    </source>
</evidence>
<evidence type="ECO:0000256" key="3">
    <source>
        <dbReference type="ARBA" id="ARBA00008640"/>
    </source>
</evidence>
<feature type="transmembrane region" description="Helical" evidence="11">
    <location>
        <begin position="323"/>
        <end position="344"/>
    </location>
</feature>
<evidence type="ECO:0000256" key="11">
    <source>
        <dbReference type="SAM" id="Phobius"/>
    </source>
</evidence>
<dbReference type="PANTHER" id="PTHR47549:SF1">
    <property type="entry name" value="GOLGI APPARATUS MEMBRANE PROTEIN TVP38"/>
    <property type="match status" value="1"/>
</dbReference>
<feature type="compositionally biased region" description="Acidic residues" evidence="10">
    <location>
        <begin position="372"/>
        <end position="416"/>
    </location>
</feature>
<accession>A0ABY2HEI8</accession>
<comment type="subcellular location">
    <subcellularLocation>
        <location evidence="2">Golgi apparatus membrane</location>
        <topology evidence="2">Multi-pass membrane protein</topology>
    </subcellularLocation>
</comment>
<evidence type="ECO:0000256" key="7">
    <source>
        <dbReference type="ARBA" id="ARBA00022989"/>
    </source>
</evidence>
<dbReference type="RefSeq" id="XP_073562257.1">
    <property type="nucleotide sequence ID" value="XM_073699030.1"/>
</dbReference>
<dbReference type="PANTHER" id="PTHR47549">
    <property type="entry name" value="GOLGI APPARATUS MEMBRANE PROTEIN TVP38-RELATED"/>
    <property type="match status" value="1"/>
</dbReference>
<keyword evidence="14" id="KW-1185">Reference proteome</keyword>
<organism evidence="13 14">
    <name type="scientific">Trichoderma ghanense</name>
    <dbReference type="NCBI Taxonomy" id="65468"/>
    <lineage>
        <taxon>Eukaryota</taxon>
        <taxon>Fungi</taxon>
        <taxon>Dikarya</taxon>
        <taxon>Ascomycota</taxon>
        <taxon>Pezizomycotina</taxon>
        <taxon>Sordariomycetes</taxon>
        <taxon>Hypocreomycetidae</taxon>
        <taxon>Hypocreales</taxon>
        <taxon>Hypocreaceae</taxon>
        <taxon>Trichoderma</taxon>
    </lineage>
</organism>
<evidence type="ECO:0000256" key="4">
    <source>
        <dbReference type="ARBA" id="ARBA00013533"/>
    </source>
</evidence>
<protein>
    <recommendedName>
        <fullName evidence="4">Golgi apparatus membrane protein TVP38</fullName>
    </recommendedName>
    <alternativeName>
        <fullName evidence="5">Golgi apparatus membrane protein tvp38</fullName>
    </alternativeName>
</protein>
<feature type="transmembrane region" description="Helical" evidence="11">
    <location>
        <begin position="132"/>
        <end position="159"/>
    </location>
</feature>
<feature type="compositionally biased region" description="Polar residues" evidence="10">
    <location>
        <begin position="31"/>
        <end position="41"/>
    </location>
</feature>
<evidence type="ECO:0000256" key="6">
    <source>
        <dbReference type="ARBA" id="ARBA00022692"/>
    </source>
</evidence>
<dbReference type="EMBL" id="PPTA01000002">
    <property type="protein sequence ID" value="TFB06056.1"/>
    <property type="molecule type" value="Genomic_DNA"/>
</dbReference>
<evidence type="ECO:0000313" key="14">
    <source>
        <dbReference type="Proteomes" id="UP001642720"/>
    </source>
</evidence>
<evidence type="ECO:0000259" key="12">
    <source>
        <dbReference type="Pfam" id="PF09335"/>
    </source>
</evidence>
<name>A0ABY2HEI8_9HYPO</name>
<feature type="region of interest" description="Disordered" evidence="10">
    <location>
        <begin position="372"/>
        <end position="426"/>
    </location>
</feature>
<feature type="transmembrane region" description="Helical" evidence="11">
    <location>
        <begin position="171"/>
        <end position="193"/>
    </location>
</feature>
<sequence length="426" mass="46377">MDCSLSATASLPTNILPQATFDNPIRINRTASTESTMTTPYQPARADSLSPTPSSASSTTPPLSSSETRFPHPQRWSRRDAGRRRLSGGVSRSARISSNAQDWVREQLTTYLRWSENTVAAFWALSPLHRSLVAFAILLGWVFIILSVLYSEAFFAWLATVSKTWREIPGGWLIAFMLIFVTSVPPIVGYSTANTIAGFVYGFPMGWPIAASACVVGSLAAFMACRTVLSGHVNRLIGTDHRFVALGQVLRKDGLLYLTGIRFCPLPFSLSNGFLATIPSISPLTFVVSTALSTPKLLIHIFIGSRLAIIAEQGDSMSLRDKVVNYTGMIIGGAIGAAAGIIIYRRTMARAEELAREEATILAAEEGAVAYEDTDDTLMDPEDAANVMGDDDVSLWDTQGDDGWGEYNDDDEEEEEGAKRKKLNTD</sequence>
<dbReference type="Pfam" id="PF09335">
    <property type="entry name" value="VTT_dom"/>
    <property type="match status" value="1"/>
</dbReference>
<keyword evidence="6 11" id="KW-0812">Transmembrane</keyword>
<keyword evidence="7 11" id="KW-1133">Transmembrane helix</keyword>
<evidence type="ECO:0000256" key="10">
    <source>
        <dbReference type="SAM" id="MobiDB-lite"/>
    </source>
</evidence>
<evidence type="ECO:0000256" key="2">
    <source>
        <dbReference type="ARBA" id="ARBA00004653"/>
    </source>
</evidence>
<evidence type="ECO:0000256" key="8">
    <source>
        <dbReference type="ARBA" id="ARBA00023034"/>
    </source>
</evidence>
<gene>
    <name evidence="13" type="ORF">CCMA1212_001610</name>
</gene>
<proteinExistence type="inferred from homology"/>
<feature type="domain" description="VTT" evidence="12">
    <location>
        <begin position="191"/>
        <end position="305"/>
    </location>
</feature>
<dbReference type="InterPro" id="IPR051076">
    <property type="entry name" value="Golgi_membrane_TVP38/TMEM64"/>
</dbReference>
<evidence type="ECO:0000256" key="5">
    <source>
        <dbReference type="ARBA" id="ARBA00020673"/>
    </source>
</evidence>
<comment type="function">
    <text evidence="1">Golgi membrane protein involved in vesicular trafficking and spindle migration.</text>
</comment>
<feature type="region of interest" description="Disordered" evidence="10">
    <location>
        <begin position="31"/>
        <end position="93"/>
    </location>
</feature>
<keyword evidence="9 11" id="KW-0472">Membrane</keyword>
<evidence type="ECO:0000256" key="9">
    <source>
        <dbReference type="ARBA" id="ARBA00023136"/>
    </source>
</evidence>
<evidence type="ECO:0000256" key="1">
    <source>
        <dbReference type="ARBA" id="ARBA00002978"/>
    </source>
</evidence>
<comment type="caution">
    <text evidence="13">The sequence shown here is derived from an EMBL/GenBank/DDBJ whole genome shotgun (WGS) entry which is preliminary data.</text>
</comment>
<feature type="transmembrane region" description="Helical" evidence="11">
    <location>
        <begin position="205"/>
        <end position="225"/>
    </location>
</feature>
<keyword evidence="8" id="KW-0333">Golgi apparatus</keyword>
<dbReference type="InterPro" id="IPR032816">
    <property type="entry name" value="VTT_dom"/>
</dbReference>
<comment type="similarity">
    <text evidence="3">Belongs to the TVP38/TMEM64 family.</text>
</comment>
<reference evidence="13 14" key="1">
    <citation type="submission" date="2018-01" db="EMBL/GenBank/DDBJ databases">
        <title>Genome characterization of the sugarcane-associated fungus Trichoderma ghanense CCMA-1212 and their application in lignocelulose bioconversion.</title>
        <authorList>
            <person name="Steindorff A.S."/>
            <person name="Mendes T.D."/>
            <person name="Vilela E.S.D."/>
            <person name="Rodrigues D.S."/>
            <person name="Formighieri E.F."/>
            <person name="Melo I.S."/>
            <person name="Favaro L.C.L."/>
        </authorList>
    </citation>
    <scope>NUCLEOTIDE SEQUENCE [LARGE SCALE GENOMIC DNA]</scope>
    <source>
        <strain evidence="13 14">CCMA-1212</strain>
    </source>
</reference>